<proteinExistence type="predicted"/>
<sequence>MTPRVIFQWRNWPPKQQLTPILQYCLCTKWSPQRFSVVTTLSCSGITYTQGIQRSTVLCRLARAPVFKEPPAAGIGSYRALLLKCQDWNTNKYKFNKPNKQGYLLYLKSLHPYAQPKVNGDSYSIHF</sequence>
<reference evidence="1 2" key="1">
    <citation type="journal article" date="2013" name="PLoS Genet.">
        <title>The genome and development-dependent transcriptomes of Pyronema confluens: a window into fungal evolution.</title>
        <authorList>
            <person name="Traeger S."/>
            <person name="Altegoer F."/>
            <person name="Freitag M."/>
            <person name="Gabaldon T."/>
            <person name="Kempken F."/>
            <person name="Kumar A."/>
            <person name="Marcet-Houben M."/>
            <person name="Poggeler S."/>
            <person name="Stajich J.E."/>
            <person name="Nowrousian M."/>
        </authorList>
    </citation>
    <scope>NUCLEOTIDE SEQUENCE [LARGE SCALE GENOMIC DNA]</scope>
    <source>
        <strain evidence="2">CBS 100304</strain>
        <tissue evidence="1">Vegetative mycelium</tissue>
    </source>
</reference>
<dbReference type="Proteomes" id="UP000018144">
    <property type="component" value="Unassembled WGS sequence"/>
</dbReference>
<dbReference type="AlphaFoldDB" id="U4L138"/>
<organism evidence="1 2">
    <name type="scientific">Pyronema omphalodes (strain CBS 100304)</name>
    <name type="common">Pyronema confluens</name>
    <dbReference type="NCBI Taxonomy" id="1076935"/>
    <lineage>
        <taxon>Eukaryota</taxon>
        <taxon>Fungi</taxon>
        <taxon>Dikarya</taxon>
        <taxon>Ascomycota</taxon>
        <taxon>Pezizomycotina</taxon>
        <taxon>Pezizomycetes</taxon>
        <taxon>Pezizales</taxon>
        <taxon>Pyronemataceae</taxon>
        <taxon>Pyronema</taxon>
    </lineage>
</organism>
<protein>
    <submittedName>
        <fullName evidence="1">Uncharacterized protein</fullName>
    </submittedName>
</protein>
<keyword evidence="2" id="KW-1185">Reference proteome</keyword>
<name>U4L138_PYROM</name>
<evidence type="ECO:0000313" key="1">
    <source>
        <dbReference type="EMBL" id="CCX07983.1"/>
    </source>
</evidence>
<evidence type="ECO:0000313" key="2">
    <source>
        <dbReference type="Proteomes" id="UP000018144"/>
    </source>
</evidence>
<gene>
    <name evidence="1" type="ORF">PCON_07572</name>
</gene>
<dbReference type="EMBL" id="HF935386">
    <property type="protein sequence ID" value="CCX07983.1"/>
    <property type="molecule type" value="Genomic_DNA"/>
</dbReference>
<accession>U4L138</accession>